<feature type="transmembrane region" description="Helical" evidence="7">
    <location>
        <begin position="169"/>
        <end position="189"/>
    </location>
</feature>
<feature type="transmembrane region" description="Helical" evidence="7">
    <location>
        <begin position="241"/>
        <end position="260"/>
    </location>
</feature>
<dbReference type="AlphaFoldDB" id="F2NQP7"/>
<keyword evidence="3" id="KW-1003">Cell membrane</keyword>
<protein>
    <submittedName>
        <fullName evidence="9">Major facilitator superfamily MFS_1</fullName>
    </submittedName>
</protein>
<accession>F2NQP7</accession>
<feature type="transmembrane region" description="Helical" evidence="7">
    <location>
        <begin position="140"/>
        <end position="163"/>
    </location>
</feature>
<feature type="transmembrane region" description="Helical" evidence="7">
    <location>
        <begin position="210"/>
        <end position="235"/>
    </location>
</feature>
<dbReference type="HOGENOM" id="CLU_054518_0_0_0"/>
<evidence type="ECO:0000313" key="10">
    <source>
        <dbReference type="Proteomes" id="UP000007030"/>
    </source>
</evidence>
<evidence type="ECO:0000256" key="3">
    <source>
        <dbReference type="ARBA" id="ARBA00022475"/>
    </source>
</evidence>
<dbReference type="STRING" id="869210.Marky_1245"/>
<feature type="transmembrane region" description="Helical" evidence="7">
    <location>
        <begin position="12"/>
        <end position="33"/>
    </location>
</feature>
<dbReference type="InterPro" id="IPR050171">
    <property type="entry name" value="MFS_Transporters"/>
</dbReference>
<evidence type="ECO:0000256" key="5">
    <source>
        <dbReference type="ARBA" id="ARBA00022989"/>
    </source>
</evidence>
<feature type="transmembrane region" description="Helical" evidence="7">
    <location>
        <begin position="334"/>
        <end position="359"/>
    </location>
</feature>
<keyword evidence="6 7" id="KW-0472">Membrane</keyword>
<evidence type="ECO:0000259" key="8">
    <source>
        <dbReference type="PROSITE" id="PS50850"/>
    </source>
</evidence>
<feature type="transmembrane region" description="Helical" evidence="7">
    <location>
        <begin position="298"/>
        <end position="322"/>
    </location>
</feature>
<keyword evidence="2" id="KW-0813">Transport</keyword>
<comment type="subcellular location">
    <subcellularLocation>
        <location evidence="1">Cell membrane</location>
        <topology evidence="1">Multi-pass membrane protein</topology>
    </subcellularLocation>
</comment>
<keyword evidence="10" id="KW-1185">Reference proteome</keyword>
<feature type="transmembrane region" description="Helical" evidence="7">
    <location>
        <begin position="77"/>
        <end position="98"/>
    </location>
</feature>
<evidence type="ECO:0000256" key="1">
    <source>
        <dbReference type="ARBA" id="ARBA00004651"/>
    </source>
</evidence>
<keyword evidence="5 7" id="KW-1133">Transmembrane helix</keyword>
<evidence type="ECO:0000256" key="4">
    <source>
        <dbReference type="ARBA" id="ARBA00022692"/>
    </source>
</evidence>
<dbReference type="PROSITE" id="PS50850">
    <property type="entry name" value="MFS"/>
    <property type="match status" value="1"/>
</dbReference>
<evidence type="ECO:0000313" key="9">
    <source>
        <dbReference type="EMBL" id="AEB11985.1"/>
    </source>
</evidence>
<dbReference type="RefSeq" id="WP_013704032.1">
    <property type="nucleotide sequence ID" value="NC_015387.1"/>
</dbReference>
<feature type="transmembrane region" description="Helical" evidence="7">
    <location>
        <begin position="365"/>
        <end position="383"/>
    </location>
</feature>
<dbReference type="GO" id="GO:0022857">
    <property type="term" value="F:transmembrane transporter activity"/>
    <property type="evidence" value="ECO:0007669"/>
    <property type="project" value="InterPro"/>
</dbReference>
<reference evidence="9 10" key="1">
    <citation type="journal article" date="2012" name="Stand. Genomic Sci.">
        <title>Complete genome sequence of the aerobic, heterotroph Marinithermus hydrothermalis type strain (T1(T)) from a deep-sea hydrothermal vent chimney.</title>
        <authorList>
            <person name="Copeland A."/>
            <person name="Gu W."/>
            <person name="Yasawong M."/>
            <person name="Lapidus A."/>
            <person name="Lucas S."/>
            <person name="Deshpande S."/>
            <person name="Pagani I."/>
            <person name="Tapia R."/>
            <person name="Cheng J.F."/>
            <person name="Goodwin L.A."/>
            <person name="Pitluck S."/>
            <person name="Liolios K."/>
            <person name="Ivanova N."/>
            <person name="Mavromatis K."/>
            <person name="Mikhailova N."/>
            <person name="Pati A."/>
            <person name="Chen A."/>
            <person name="Palaniappan K."/>
            <person name="Land M."/>
            <person name="Pan C."/>
            <person name="Brambilla E.M."/>
            <person name="Rohde M."/>
            <person name="Tindall B.J."/>
            <person name="Sikorski J."/>
            <person name="Goker M."/>
            <person name="Detter J.C."/>
            <person name="Bristow J."/>
            <person name="Eisen J.A."/>
            <person name="Markowitz V."/>
            <person name="Hugenholtz P."/>
            <person name="Kyrpides N.C."/>
            <person name="Klenk H.P."/>
            <person name="Woyke T."/>
        </authorList>
    </citation>
    <scope>NUCLEOTIDE SEQUENCE [LARGE SCALE GENOMIC DNA]</scope>
    <source>
        <strain evidence="10">DSM 14884 / JCM 11576 / T1</strain>
    </source>
</reference>
<dbReference type="EMBL" id="CP002630">
    <property type="protein sequence ID" value="AEB11985.1"/>
    <property type="molecule type" value="Genomic_DNA"/>
</dbReference>
<dbReference type="eggNOG" id="COG0477">
    <property type="taxonomic scope" value="Bacteria"/>
</dbReference>
<sequence>MHRLLPWRSGQVGVLLRFLLALGLVEFARSGLYAGLLPLVAPERLGLNLGVVGVAVSLHYLGDTFGRSFGGYLSDRFGVGWVVGTGALVGLAVVLWVPEAKVGGLLWGLALLHGLAIMPMWPGVMTLASRASKPGADARSIGLAHMLLAPFIGLGALATAYFADTRPRTAFTLVLGAQAIAAVLALSVLRVRGEARPAPPTRPRYPWGRLVSLFPAAFAQTLAPGLLAPILFPFAKYAGLSPLWVGLVIAVGGLVAYGLLQPAGRLADRYGPKWPLIVGISLNAITLLLLARMPPLPLYLLIAALGGLGYALMVPSWGGLVVRTLPEHNRAAAWGALMTFEGLGFAVGPALGGLAWTALGVTAPFELGASVYLIVALFYLIYLRRR</sequence>
<dbReference type="KEGG" id="mhd:Marky_1245"/>
<dbReference type="SUPFAM" id="SSF103473">
    <property type="entry name" value="MFS general substrate transporter"/>
    <property type="match status" value="1"/>
</dbReference>
<dbReference type="PANTHER" id="PTHR23517">
    <property type="entry name" value="RESISTANCE PROTEIN MDTM, PUTATIVE-RELATED-RELATED"/>
    <property type="match status" value="1"/>
</dbReference>
<feature type="transmembrane region" description="Helical" evidence="7">
    <location>
        <begin position="104"/>
        <end position="128"/>
    </location>
</feature>
<dbReference type="GO" id="GO:0005886">
    <property type="term" value="C:plasma membrane"/>
    <property type="evidence" value="ECO:0007669"/>
    <property type="project" value="UniProtKB-SubCell"/>
</dbReference>
<keyword evidence="4 7" id="KW-0812">Transmembrane</keyword>
<proteinExistence type="predicted"/>
<organism evidence="9 10">
    <name type="scientific">Marinithermus hydrothermalis (strain DSM 14884 / JCM 11576 / T1)</name>
    <dbReference type="NCBI Taxonomy" id="869210"/>
    <lineage>
        <taxon>Bacteria</taxon>
        <taxon>Thermotogati</taxon>
        <taxon>Deinococcota</taxon>
        <taxon>Deinococci</taxon>
        <taxon>Thermales</taxon>
        <taxon>Thermaceae</taxon>
        <taxon>Marinithermus</taxon>
    </lineage>
</organism>
<dbReference type="InterPro" id="IPR036259">
    <property type="entry name" value="MFS_trans_sf"/>
</dbReference>
<feature type="transmembrane region" description="Helical" evidence="7">
    <location>
        <begin position="272"/>
        <end position="292"/>
    </location>
</feature>
<dbReference type="InterPro" id="IPR011701">
    <property type="entry name" value="MFS"/>
</dbReference>
<evidence type="ECO:0000256" key="2">
    <source>
        <dbReference type="ARBA" id="ARBA00022448"/>
    </source>
</evidence>
<dbReference type="Pfam" id="PF07690">
    <property type="entry name" value="MFS_1"/>
    <property type="match status" value="2"/>
</dbReference>
<evidence type="ECO:0000256" key="6">
    <source>
        <dbReference type="ARBA" id="ARBA00023136"/>
    </source>
</evidence>
<dbReference type="Proteomes" id="UP000007030">
    <property type="component" value="Chromosome"/>
</dbReference>
<dbReference type="Gene3D" id="1.20.1250.20">
    <property type="entry name" value="MFS general substrate transporter like domains"/>
    <property type="match status" value="2"/>
</dbReference>
<name>F2NQP7_MARHT</name>
<gene>
    <name evidence="9" type="ordered locus">Marky_1245</name>
</gene>
<feature type="domain" description="Major facilitator superfamily (MFS) profile" evidence="8">
    <location>
        <begin position="209"/>
        <end position="386"/>
    </location>
</feature>
<evidence type="ECO:0000256" key="7">
    <source>
        <dbReference type="SAM" id="Phobius"/>
    </source>
</evidence>
<dbReference type="InterPro" id="IPR020846">
    <property type="entry name" value="MFS_dom"/>
</dbReference>
<feature type="transmembrane region" description="Helical" evidence="7">
    <location>
        <begin position="45"/>
        <end position="65"/>
    </location>
</feature>